<comment type="caution">
    <text evidence="1">The sequence shown here is derived from an EMBL/GenBank/DDBJ whole genome shotgun (WGS) entry which is preliminary data.</text>
</comment>
<name>A0AA38PBJ0_9AGAR</name>
<dbReference type="AlphaFoldDB" id="A0AA38PBJ0"/>
<dbReference type="EMBL" id="MU806116">
    <property type="protein sequence ID" value="KAJ3839638.1"/>
    <property type="molecule type" value="Genomic_DNA"/>
</dbReference>
<evidence type="ECO:0000313" key="2">
    <source>
        <dbReference type="Proteomes" id="UP001163846"/>
    </source>
</evidence>
<dbReference type="Proteomes" id="UP001163846">
    <property type="component" value="Unassembled WGS sequence"/>
</dbReference>
<reference evidence="1" key="1">
    <citation type="submission" date="2022-08" db="EMBL/GenBank/DDBJ databases">
        <authorList>
            <consortium name="DOE Joint Genome Institute"/>
            <person name="Min B."/>
            <person name="Riley R."/>
            <person name="Sierra-Patev S."/>
            <person name="Naranjo-Ortiz M."/>
            <person name="Looney B."/>
            <person name="Konkel Z."/>
            <person name="Slot J.C."/>
            <person name="Sakamoto Y."/>
            <person name="Steenwyk J.L."/>
            <person name="Rokas A."/>
            <person name="Carro J."/>
            <person name="Camarero S."/>
            <person name="Ferreira P."/>
            <person name="Molpeceres G."/>
            <person name="Ruiz-Duenas F.J."/>
            <person name="Serrano A."/>
            <person name="Henrissat B."/>
            <person name="Drula E."/>
            <person name="Hughes K.W."/>
            <person name="Mata J.L."/>
            <person name="Ishikawa N.K."/>
            <person name="Vargas-Isla R."/>
            <person name="Ushijima S."/>
            <person name="Smith C.A."/>
            <person name="Ahrendt S."/>
            <person name="Andreopoulos W."/>
            <person name="He G."/>
            <person name="Labutti K."/>
            <person name="Lipzen A."/>
            <person name="Ng V."/>
            <person name="Sandor L."/>
            <person name="Barry K."/>
            <person name="Martinez A.T."/>
            <person name="Xiao Y."/>
            <person name="Gibbons J.G."/>
            <person name="Terashima K."/>
            <person name="Hibbett D.S."/>
            <person name="Grigoriev I.V."/>
        </authorList>
    </citation>
    <scope>NUCLEOTIDE SEQUENCE</scope>
    <source>
        <strain evidence="1">TFB9207</strain>
    </source>
</reference>
<proteinExistence type="predicted"/>
<protein>
    <submittedName>
        <fullName evidence="1">Uncharacterized protein</fullName>
    </submittedName>
</protein>
<keyword evidence="2" id="KW-1185">Reference proteome</keyword>
<organism evidence="1 2">
    <name type="scientific">Lentinula raphanica</name>
    <dbReference type="NCBI Taxonomy" id="153919"/>
    <lineage>
        <taxon>Eukaryota</taxon>
        <taxon>Fungi</taxon>
        <taxon>Dikarya</taxon>
        <taxon>Basidiomycota</taxon>
        <taxon>Agaricomycotina</taxon>
        <taxon>Agaricomycetes</taxon>
        <taxon>Agaricomycetidae</taxon>
        <taxon>Agaricales</taxon>
        <taxon>Marasmiineae</taxon>
        <taxon>Omphalotaceae</taxon>
        <taxon>Lentinula</taxon>
    </lineage>
</organism>
<evidence type="ECO:0000313" key="1">
    <source>
        <dbReference type="EMBL" id="KAJ3839638.1"/>
    </source>
</evidence>
<gene>
    <name evidence="1" type="ORF">F5878DRAFT_535201</name>
</gene>
<sequence>MSSSNTLPPIQIFPDSRQLDSIVNFLAFSDSIISIARGYGLEGYIDGSIPRPAANIAPDILAAGPTPGQPVIPTPTANNSPSPSINEWELRNARIAAIIYMNVKDPRGIGLNPNLVAVDMWNRILSK</sequence>
<feature type="non-terminal residue" evidence="1">
    <location>
        <position position="127"/>
    </location>
</feature>
<accession>A0AA38PBJ0</accession>